<dbReference type="Gene3D" id="3.10.450.50">
    <property type="match status" value="2"/>
</dbReference>
<dbReference type="Proteomes" id="UP000245086">
    <property type="component" value="Unassembled WGS sequence"/>
</dbReference>
<accession>A0A2P2EA54</accession>
<proteinExistence type="predicted"/>
<dbReference type="Pfam" id="PF07366">
    <property type="entry name" value="SnoaL"/>
    <property type="match status" value="1"/>
</dbReference>
<dbReference type="EMBL" id="BFBR01000004">
    <property type="protein sequence ID" value="GBF57946.1"/>
    <property type="molecule type" value="Genomic_DNA"/>
</dbReference>
<protein>
    <recommendedName>
        <fullName evidence="3">SnoaL-like domain-containing protein</fullName>
    </recommendedName>
</protein>
<dbReference type="PANTHER" id="PTHR38436:SF1">
    <property type="entry name" value="ESTER CYCLASE"/>
    <property type="match status" value="1"/>
</dbReference>
<sequence length="338" mass="38021">MIDPKNLKRDYWQILQTNSDMATHVDRLLGHLYASNATLSVCAPFDRSAGDALVGREAIKQHFFAPLLASFSGLERRTDILLQGQFKGGDWLASYGWLVGRFDRPFFGLKPTSRFHWLRFGWFERVEQGQVVESIVLLDIARLLIECGAWPLRAQLGETWSPVPRTQDGLGLVGIDPTEGDKSLKLVEAMIAGLMRYDGKSLKSMGMTQFWTPEFYWYGPGGIGSARGHHNYEQTHQRPFLTAFPDRIGGNHRCRIGEGTYVASSGWPSINATHAGDGWLGLSATGKRITMRVMDFWRRDGDFLDENWVFIDMVDLLKQFGIDLFADLGASAEPRGTQ</sequence>
<dbReference type="RefSeq" id="WP_192576239.1">
    <property type="nucleotide sequence ID" value="NZ_BFBR01000004.1"/>
</dbReference>
<keyword evidence="2" id="KW-1185">Reference proteome</keyword>
<organism evidence="1 2">
    <name type="scientific">Candidatus Phycosocius bacilliformis</name>
    <dbReference type="NCBI Taxonomy" id="1445552"/>
    <lineage>
        <taxon>Bacteria</taxon>
        <taxon>Pseudomonadati</taxon>
        <taxon>Pseudomonadota</taxon>
        <taxon>Alphaproteobacteria</taxon>
        <taxon>Caulobacterales</taxon>
        <taxon>Caulobacterales incertae sedis</taxon>
        <taxon>Candidatus Phycosocius</taxon>
    </lineage>
</organism>
<name>A0A2P2EA54_9PROT</name>
<evidence type="ECO:0008006" key="3">
    <source>
        <dbReference type="Google" id="ProtNLM"/>
    </source>
</evidence>
<dbReference type="SUPFAM" id="SSF54427">
    <property type="entry name" value="NTF2-like"/>
    <property type="match status" value="2"/>
</dbReference>
<dbReference type="AlphaFoldDB" id="A0A2P2EA54"/>
<evidence type="ECO:0000313" key="2">
    <source>
        <dbReference type="Proteomes" id="UP000245086"/>
    </source>
</evidence>
<comment type="caution">
    <text evidence="1">The sequence shown here is derived from an EMBL/GenBank/DDBJ whole genome shotgun (WGS) entry which is preliminary data.</text>
</comment>
<gene>
    <name evidence="1" type="ORF">PbB2_01617</name>
</gene>
<dbReference type="InterPro" id="IPR009959">
    <property type="entry name" value="Cyclase_SnoaL-like"/>
</dbReference>
<dbReference type="InterPro" id="IPR032710">
    <property type="entry name" value="NTF2-like_dom_sf"/>
</dbReference>
<dbReference type="GO" id="GO:0030638">
    <property type="term" value="P:polyketide metabolic process"/>
    <property type="evidence" value="ECO:0007669"/>
    <property type="project" value="InterPro"/>
</dbReference>
<evidence type="ECO:0000313" key="1">
    <source>
        <dbReference type="EMBL" id="GBF57946.1"/>
    </source>
</evidence>
<dbReference type="PANTHER" id="PTHR38436">
    <property type="entry name" value="POLYKETIDE CYCLASE SNOAL-LIKE DOMAIN"/>
    <property type="match status" value="1"/>
</dbReference>
<reference evidence="1 2" key="1">
    <citation type="journal article" date="2018" name="Genome Announc.">
        <title>Draft Genome Sequence of "Candidatus Phycosocius bacilliformis," an Alphaproteobacterial Ectosymbiont of the Hydrocarbon-Producing Green Alga Botryococcus braunii.</title>
        <authorList>
            <person name="Tanabe Y."/>
            <person name="Yamaguchi H."/>
            <person name="Watanabe M.M."/>
        </authorList>
    </citation>
    <scope>NUCLEOTIDE SEQUENCE [LARGE SCALE GENOMIC DNA]</scope>
    <source>
        <strain evidence="1 2">BOTRYCO-2</strain>
    </source>
</reference>